<name>A0A515MNP6_9BIVA</name>
<dbReference type="EC" id="7.1.1.2" evidence="8"/>
<keyword evidence="8 10" id="KW-0496">Mitochondrion</keyword>
<dbReference type="PROSITE" id="PS00668">
    <property type="entry name" value="COMPLEX1_ND1_2"/>
    <property type="match status" value="1"/>
</dbReference>
<proteinExistence type="inferred from homology"/>
<dbReference type="AlphaFoldDB" id="A0A515MNP6"/>
<keyword evidence="4 7" id="KW-0812">Transmembrane</keyword>
<keyword evidence="6 9" id="KW-0472">Membrane</keyword>
<dbReference type="PROSITE" id="PS00667">
    <property type="entry name" value="COMPLEX1_ND1_1"/>
    <property type="match status" value="1"/>
</dbReference>
<dbReference type="InterPro" id="IPR018086">
    <property type="entry name" value="NADH_UbQ_OxRdtase_su1_CS"/>
</dbReference>
<dbReference type="GO" id="GO:0009060">
    <property type="term" value="P:aerobic respiration"/>
    <property type="evidence" value="ECO:0007669"/>
    <property type="project" value="TreeGrafter"/>
</dbReference>
<organism evidence="10">
    <name type="scientific">Spondylus violaceus</name>
    <dbReference type="NCBI Taxonomy" id="1163653"/>
    <lineage>
        <taxon>Eukaryota</taxon>
        <taxon>Metazoa</taxon>
        <taxon>Spiralia</taxon>
        <taxon>Lophotrochozoa</taxon>
        <taxon>Mollusca</taxon>
        <taxon>Bivalvia</taxon>
        <taxon>Autobranchia</taxon>
        <taxon>Pteriomorphia</taxon>
        <taxon>Pectinida</taxon>
        <taxon>Pectinoidea</taxon>
        <taxon>Spondylidae</taxon>
        <taxon>Spondylus</taxon>
    </lineage>
</organism>
<feature type="transmembrane region" description="Helical" evidence="9">
    <location>
        <begin position="252"/>
        <end position="273"/>
    </location>
</feature>
<keyword evidence="7" id="KW-0520">NAD</keyword>
<geneLocation type="mitochondrion" evidence="10"/>
<evidence type="ECO:0000256" key="2">
    <source>
        <dbReference type="ARBA" id="ARBA00010535"/>
    </source>
</evidence>
<evidence type="ECO:0000256" key="8">
    <source>
        <dbReference type="RuleBase" id="RU000473"/>
    </source>
</evidence>
<dbReference type="GO" id="GO:0003954">
    <property type="term" value="F:NADH dehydrogenase activity"/>
    <property type="evidence" value="ECO:0007669"/>
    <property type="project" value="TreeGrafter"/>
</dbReference>
<evidence type="ECO:0000313" key="10">
    <source>
        <dbReference type="EMBL" id="QDM58575.1"/>
    </source>
</evidence>
<dbReference type="InterPro" id="IPR001694">
    <property type="entry name" value="NADH_UbQ_OxRdtase_su1/FPO"/>
</dbReference>
<feature type="transmembrane region" description="Helical" evidence="9">
    <location>
        <begin position="70"/>
        <end position="87"/>
    </location>
</feature>
<protein>
    <recommendedName>
        <fullName evidence="3 8">NADH-ubiquinone oxidoreductase chain 1</fullName>
        <ecNumber evidence="8">7.1.1.2</ecNumber>
    </recommendedName>
</protein>
<gene>
    <name evidence="10" type="primary">nad1</name>
</gene>
<dbReference type="GO" id="GO:0008137">
    <property type="term" value="F:NADH dehydrogenase (ubiquinone) activity"/>
    <property type="evidence" value="ECO:0007669"/>
    <property type="project" value="UniProtKB-EC"/>
</dbReference>
<feature type="transmembrane region" description="Helical" evidence="9">
    <location>
        <begin position="135"/>
        <end position="158"/>
    </location>
</feature>
<keyword evidence="8" id="KW-0830">Ubiquinone</keyword>
<feature type="transmembrane region" description="Helical" evidence="9">
    <location>
        <begin position="285"/>
        <end position="306"/>
    </location>
</feature>
<reference evidence="10" key="1">
    <citation type="submission" date="2019-06" db="EMBL/GenBank/DDBJ databases">
        <title>The complete mitochondrial genome and phylogenetic analysis of Spondylus violaceus.</title>
        <authorList>
            <person name="Liu F.Y."/>
            <person name="Li Y.L."/>
            <person name="Liu J."/>
            <person name="Zhang Y.H."/>
            <person name="Bao Z.M."/>
            <person name="Wang S."/>
        </authorList>
    </citation>
    <scope>NUCLEOTIDE SEQUENCE</scope>
</reference>
<dbReference type="PANTHER" id="PTHR11432">
    <property type="entry name" value="NADH DEHYDROGENASE SUBUNIT 1"/>
    <property type="match status" value="1"/>
</dbReference>
<feature type="transmembrane region" description="Helical" evidence="9">
    <location>
        <begin position="223"/>
        <end position="246"/>
    </location>
</feature>
<evidence type="ECO:0000256" key="3">
    <source>
        <dbReference type="ARBA" id="ARBA00021009"/>
    </source>
</evidence>
<keyword evidence="5 9" id="KW-1133">Transmembrane helix</keyword>
<comment type="subcellular location">
    <subcellularLocation>
        <location evidence="1">Membrane</location>
        <topology evidence="1">Multi-pass membrane protein</topology>
    </subcellularLocation>
    <subcellularLocation>
        <location evidence="7">Mitochondrion inner membrane</location>
        <topology evidence="7">Multi-pass membrane protein</topology>
    </subcellularLocation>
</comment>
<comment type="catalytic activity">
    <reaction evidence="8">
        <text>a ubiquinone + NADH + 5 H(+)(in) = a ubiquinol + NAD(+) + 4 H(+)(out)</text>
        <dbReference type="Rhea" id="RHEA:29091"/>
        <dbReference type="Rhea" id="RHEA-COMP:9565"/>
        <dbReference type="Rhea" id="RHEA-COMP:9566"/>
        <dbReference type="ChEBI" id="CHEBI:15378"/>
        <dbReference type="ChEBI" id="CHEBI:16389"/>
        <dbReference type="ChEBI" id="CHEBI:17976"/>
        <dbReference type="ChEBI" id="CHEBI:57540"/>
        <dbReference type="ChEBI" id="CHEBI:57945"/>
        <dbReference type="EC" id="7.1.1.2"/>
    </reaction>
</comment>
<dbReference type="Pfam" id="PF00146">
    <property type="entry name" value="NADHdh"/>
    <property type="match status" value="1"/>
</dbReference>
<accession>A0A515MNP6</accession>
<evidence type="ECO:0000256" key="4">
    <source>
        <dbReference type="ARBA" id="ARBA00022692"/>
    </source>
</evidence>
<feature type="transmembrane region" description="Helical" evidence="9">
    <location>
        <begin position="6"/>
        <end position="24"/>
    </location>
</feature>
<evidence type="ECO:0000256" key="9">
    <source>
        <dbReference type="SAM" id="Phobius"/>
    </source>
</evidence>
<feature type="transmembrane region" description="Helical" evidence="9">
    <location>
        <begin position="170"/>
        <end position="193"/>
    </location>
</feature>
<evidence type="ECO:0000256" key="1">
    <source>
        <dbReference type="ARBA" id="ARBA00004141"/>
    </source>
</evidence>
<feature type="transmembrane region" description="Helical" evidence="9">
    <location>
        <begin position="99"/>
        <end position="123"/>
    </location>
</feature>
<evidence type="ECO:0000256" key="6">
    <source>
        <dbReference type="ARBA" id="ARBA00023136"/>
    </source>
</evidence>
<dbReference type="PANTHER" id="PTHR11432:SF3">
    <property type="entry name" value="NADH-UBIQUINONE OXIDOREDUCTASE CHAIN 1"/>
    <property type="match status" value="1"/>
</dbReference>
<dbReference type="GO" id="GO:0005743">
    <property type="term" value="C:mitochondrial inner membrane"/>
    <property type="evidence" value="ECO:0007669"/>
    <property type="project" value="UniProtKB-SubCell"/>
</dbReference>
<evidence type="ECO:0000256" key="5">
    <source>
        <dbReference type="ARBA" id="ARBA00022989"/>
    </source>
</evidence>
<evidence type="ECO:0000256" key="7">
    <source>
        <dbReference type="RuleBase" id="RU000471"/>
    </source>
</evidence>
<dbReference type="EMBL" id="MN019127">
    <property type="protein sequence ID" value="QDM58575.1"/>
    <property type="molecule type" value="Genomic_DNA"/>
</dbReference>
<sequence length="310" mass="34817">MWFFVWGVSMYVSVLLGVAYFTLFERKLIAICQKRKGPSLVGWLGLMQPFADGLKLFCKEFIIPYESDKFLFFFAPSYMMIHMFLLWSCGPSVWNCSVYFVWGALYFLSVLSVGVYGVVMAGWSSNSKYSLFGTVRALAQVISYEVLLITIFMFPLFLGGSLNLQEVGEVGLLTARFCWVGYFSLVGWLFCVLAETNRAPFDLVEGESELVSGFNVEYSGPGFAMIFIAEYGNVIFLGTVTVAVFWGGSMMGVGSCLVEMGLVGVFLSFVVLCRCSMPRFRYDMLMKMAWVSWLPLVLMAFGWFVLVLGA</sequence>
<comment type="similarity">
    <text evidence="2 7">Belongs to the complex I subunit 1 family.</text>
</comment>